<dbReference type="AlphaFoldDB" id="A0A1X0Z7F7"/>
<evidence type="ECO:0000313" key="1">
    <source>
        <dbReference type="EMBL" id="ORL58752.1"/>
    </source>
</evidence>
<organism evidence="1 2">
    <name type="scientific">Pseudomonas putida</name>
    <name type="common">Arthrobacter siderocapsulatus</name>
    <dbReference type="NCBI Taxonomy" id="303"/>
    <lineage>
        <taxon>Bacteria</taxon>
        <taxon>Pseudomonadati</taxon>
        <taxon>Pseudomonadota</taxon>
        <taxon>Gammaproteobacteria</taxon>
        <taxon>Pseudomonadales</taxon>
        <taxon>Pseudomonadaceae</taxon>
        <taxon>Pseudomonas</taxon>
    </lineage>
</organism>
<comment type="caution">
    <text evidence="1">The sequence shown here is derived from an EMBL/GenBank/DDBJ whole genome shotgun (WGS) entry which is preliminary data.</text>
</comment>
<sequence length="70" mass="7983">MTTEGTEHWATIVSGETEHCMADTSRFDVSMVWVNPVCQKHIRLFWVLSLRPHTVRLGATQRVSLVAMID</sequence>
<protein>
    <submittedName>
        <fullName evidence="1">Uncharacterized protein</fullName>
    </submittedName>
</protein>
<evidence type="ECO:0000313" key="2">
    <source>
        <dbReference type="Proteomes" id="UP000193675"/>
    </source>
</evidence>
<gene>
    <name evidence="1" type="ORF">B7H17_24800</name>
</gene>
<name>A0A1X0Z7F7_PSEPU</name>
<reference evidence="1 2" key="1">
    <citation type="submission" date="2017-04" db="EMBL/GenBank/DDBJ databases">
        <title>Presence of VIM-2 positive Pseudomonas species in chickens and their surrounding environment.</title>
        <authorList>
            <person name="Zhang R."/>
        </authorList>
    </citation>
    <scope>NUCLEOTIDE SEQUENCE [LARGE SCALE GENOMIC DNA]</scope>
    <source>
        <strain evidence="1 2">DZ-C18</strain>
    </source>
</reference>
<dbReference type="EMBL" id="NBWC01000049">
    <property type="protein sequence ID" value="ORL58752.1"/>
    <property type="molecule type" value="Genomic_DNA"/>
</dbReference>
<proteinExistence type="predicted"/>
<accession>A0A1X0Z7F7</accession>
<dbReference type="Proteomes" id="UP000193675">
    <property type="component" value="Unassembled WGS sequence"/>
</dbReference>